<dbReference type="InterPro" id="IPR011990">
    <property type="entry name" value="TPR-like_helical_dom_sf"/>
</dbReference>
<evidence type="ECO:0000313" key="2">
    <source>
        <dbReference type="EMBL" id="BAU50414.1"/>
    </source>
</evidence>
<evidence type="ECO:0000256" key="1">
    <source>
        <dbReference type="SAM" id="Phobius"/>
    </source>
</evidence>
<dbReference type="EMBL" id="AP014936">
    <property type="protein sequence ID" value="BAU50414.1"/>
    <property type="molecule type" value="Genomic_DNA"/>
</dbReference>
<dbReference type="Proteomes" id="UP000218899">
    <property type="component" value="Chromosome"/>
</dbReference>
<organism evidence="2 3">
    <name type="scientific">Sulfurifustis variabilis</name>
    <dbReference type="NCBI Taxonomy" id="1675686"/>
    <lineage>
        <taxon>Bacteria</taxon>
        <taxon>Pseudomonadati</taxon>
        <taxon>Pseudomonadota</taxon>
        <taxon>Gammaproteobacteria</taxon>
        <taxon>Acidiferrobacterales</taxon>
        <taxon>Acidiferrobacteraceae</taxon>
        <taxon>Sulfurifustis</taxon>
    </lineage>
</organism>
<dbReference type="RefSeq" id="WP_096462720.1">
    <property type="nucleotide sequence ID" value="NZ_AP014936.1"/>
</dbReference>
<keyword evidence="1" id="KW-1133">Transmembrane helix</keyword>
<dbReference type="AlphaFoldDB" id="A0A1B4VC27"/>
<name>A0A1B4VC27_9GAMM</name>
<dbReference type="KEGG" id="sva:SVA_3880"/>
<evidence type="ECO:0000313" key="3">
    <source>
        <dbReference type="Proteomes" id="UP000218899"/>
    </source>
</evidence>
<keyword evidence="1" id="KW-0472">Membrane</keyword>
<sequence length="196" mass="20940">MHLFLRDRRPRWLSALLGSAAVLAALAVALAWLRIDLPELHDVVAGWNGPEAQSGADASPAGDAPAGSADIGSQIALARTYAELGQRADGLQLLERLALQHPQDGEIAFARASLLGQGSDPNELETAYDLYDVAVAHSPRLGTLARLHQGVIRARLGDADGALRIWRQQLALQPEEPYRSLFEEAIARAGVTLSDG</sequence>
<keyword evidence="1" id="KW-0812">Transmembrane</keyword>
<dbReference type="SUPFAM" id="SSF48452">
    <property type="entry name" value="TPR-like"/>
    <property type="match status" value="1"/>
</dbReference>
<keyword evidence="3" id="KW-1185">Reference proteome</keyword>
<gene>
    <name evidence="2" type="ORF">SVA_3880</name>
</gene>
<dbReference type="Gene3D" id="1.25.40.10">
    <property type="entry name" value="Tetratricopeptide repeat domain"/>
    <property type="match status" value="1"/>
</dbReference>
<feature type="transmembrane region" description="Helical" evidence="1">
    <location>
        <begin position="12"/>
        <end position="33"/>
    </location>
</feature>
<accession>A0A1B4VC27</accession>
<proteinExistence type="predicted"/>
<reference evidence="2 3" key="1">
    <citation type="submission" date="2015-08" db="EMBL/GenBank/DDBJ databases">
        <title>Complete genome sequence of Sulfurifustis variabilis.</title>
        <authorList>
            <person name="Miura A."/>
            <person name="Kojima H."/>
            <person name="Fukui M."/>
        </authorList>
    </citation>
    <scope>NUCLEOTIDE SEQUENCE [LARGE SCALE GENOMIC DNA]</scope>
    <source>
        <strain evidence="3">skN76</strain>
    </source>
</reference>
<protein>
    <submittedName>
        <fullName evidence="2">Uncharacterized protein</fullName>
    </submittedName>
</protein>